<dbReference type="EMBL" id="GBXM01016592">
    <property type="protein sequence ID" value="JAH91985.1"/>
    <property type="molecule type" value="Transcribed_RNA"/>
</dbReference>
<proteinExistence type="predicted"/>
<reference evidence="1" key="2">
    <citation type="journal article" date="2015" name="Fish Shellfish Immunol.">
        <title>Early steps in the European eel (Anguilla anguilla)-Vibrio vulnificus interaction in the gills: Role of the RtxA13 toxin.</title>
        <authorList>
            <person name="Callol A."/>
            <person name="Pajuelo D."/>
            <person name="Ebbesson L."/>
            <person name="Teles M."/>
            <person name="MacKenzie S."/>
            <person name="Amaro C."/>
        </authorList>
    </citation>
    <scope>NUCLEOTIDE SEQUENCE</scope>
</reference>
<protein>
    <submittedName>
        <fullName evidence="1">Uncharacterized protein</fullName>
    </submittedName>
</protein>
<evidence type="ECO:0000313" key="1">
    <source>
        <dbReference type="EMBL" id="JAH91985.1"/>
    </source>
</evidence>
<accession>A0A0E9WQY6</accession>
<dbReference type="AlphaFoldDB" id="A0A0E9WQY6"/>
<reference evidence="1" key="1">
    <citation type="submission" date="2014-11" db="EMBL/GenBank/DDBJ databases">
        <authorList>
            <person name="Amaro Gonzalez C."/>
        </authorList>
    </citation>
    <scope>NUCLEOTIDE SEQUENCE</scope>
</reference>
<sequence>MSILFTTCISRKAKSSYFVLRMSKCNGMHAKFRKMVSAKQCTGFYSTKSSHS</sequence>
<organism evidence="1">
    <name type="scientific">Anguilla anguilla</name>
    <name type="common">European freshwater eel</name>
    <name type="synonym">Muraena anguilla</name>
    <dbReference type="NCBI Taxonomy" id="7936"/>
    <lineage>
        <taxon>Eukaryota</taxon>
        <taxon>Metazoa</taxon>
        <taxon>Chordata</taxon>
        <taxon>Craniata</taxon>
        <taxon>Vertebrata</taxon>
        <taxon>Euteleostomi</taxon>
        <taxon>Actinopterygii</taxon>
        <taxon>Neopterygii</taxon>
        <taxon>Teleostei</taxon>
        <taxon>Anguilliformes</taxon>
        <taxon>Anguillidae</taxon>
        <taxon>Anguilla</taxon>
    </lineage>
</organism>
<name>A0A0E9WQY6_ANGAN</name>